<dbReference type="Gene3D" id="3.30.565.10">
    <property type="entry name" value="Histidine kinase-like ATPase, C-terminal domain"/>
    <property type="match status" value="1"/>
</dbReference>
<dbReference type="AlphaFoldDB" id="A0A423P3F1"/>
<evidence type="ECO:0008006" key="3">
    <source>
        <dbReference type="Google" id="ProtNLM"/>
    </source>
</evidence>
<reference evidence="1 2" key="1">
    <citation type="submission" date="2016-10" db="EMBL/GenBank/DDBJ databases">
        <title>Comparative genome analysis of multiple Pseudomonas spp. focuses on biocontrol and plant growth promoting traits.</title>
        <authorList>
            <person name="Tao X.-Y."/>
            <person name="Taylor C.G."/>
        </authorList>
    </citation>
    <scope>NUCLEOTIDE SEQUENCE [LARGE SCALE GENOMIC DNA]</scope>
    <source>
        <strain evidence="1 2">36G2</strain>
    </source>
</reference>
<dbReference type="Pfam" id="PF13589">
    <property type="entry name" value="HATPase_c_3"/>
    <property type="match status" value="1"/>
</dbReference>
<protein>
    <recommendedName>
        <fullName evidence="3">ATP-binding protein</fullName>
    </recommendedName>
</protein>
<organism evidence="1 2">
    <name type="scientific">Pseudomonas fluorescens</name>
    <dbReference type="NCBI Taxonomy" id="294"/>
    <lineage>
        <taxon>Bacteria</taxon>
        <taxon>Pseudomonadati</taxon>
        <taxon>Pseudomonadota</taxon>
        <taxon>Gammaproteobacteria</taxon>
        <taxon>Pseudomonadales</taxon>
        <taxon>Pseudomonadaceae</taxon>
        <taxon>Pseudomonas</taxon>
    </lineage>
</organism>
<dbReference type="Proteomes" id="UP000283619">
    <property type="component" value="Unassembled WGS sequence"/>
</dbReference>
<comment type="caution">
    <text evidence="1">The sequence shown here is derived from an EMBL/GenBank/DDBJ whole genome shotgun (WGS) entry which is preliminary data.</text>
</comment>
<dbReference type="InterPro" id="IPR036890">
    <property type="entry name" value="HATPase_C_sf"/>
</dbReference>
<evidence type="ECO:0000313" key="2">
    <source>
        <dbReference type="Proteomes" id="UP000283619"/>
    </source>
</evidence>
<sequence>MIDKNIIKANPTKEFFINMLTRDIATDRAILDLIDNSIDSAIQNNLKNPEIIITATKESFQIKDNCGGLDLEKAKGYAFRFGRPKDAPDTPNSVGQFGVGMKRTLFKLGTKFEVESNHNHTAYNVSVDVEKWVNLDEWHFYFNILENSDLKNGETKITVTKLKEETIENFSEETYLNNLMREISSAYFKQINNGFKIYFNNTSIKSKDITIKNSKELSLIKKKFTYENVDITITCGLSDRNKDDSGWYIVCNGRLVAEADQTEKTGWGKNGASKFHTDFAFFRGLVEFACEDASKLPWTTTKTGVDGDSKVYKYALLHMGQCMEPILKFLRERTEENYHCDQELIEITPLANSIAAADAIRILDAPFSEKFIRPEKIIPPKPDKNHTSITYTISNDKLEKAKESLNVKTATQVGKLTFDYYYQYECEDE</sequence>
<dbReference type="EMBL" id="MOBZ01000015">
    <property type="protein sequence ID" value="ROO06845.1"/>
    <property type="molecule type" value="Genomic_DNA"/>
</dbReference>
<evidence type="ECO:0000313" key="1">
    <source>
        <dbReference type="EMBL" id="ROO06845.1"/>
    </source>
</evidence>
<gene>
    <name evidence="1" type="ORF">BK673_18215</name>
</gene>
<accession>A0A423P3F1</accession>
<dbReference type="RefSeq" id="WP_123594474.1">
    <property type="nucleotide sequence ID" value="NZ_MOBZ01000015.1"/>
</dbReference>
<name>A0A423P3F1_PSEFL</name>
<dbReference type="SUPFAM" id="SSF55874">
    <property type="entry name" value="ATPase domain of HSP90 chaperone/DNA topoisomerase II/histidine kinase"/>
    <property type="match status" value="1"/>
</dbReference>
<proteinExistence type="predicted"/>